<protein>
    <submittedName>
        <fullName evidence="1">Retrovirus-related Pol polyprotein from transposon gypsy</fullName>
    </submittedName>
</protein>
<dbReference type="SUPFAM" id="SSF56672">
    <property type="entry name" value="DNA/RNA polymerases"/>
    <property type="match status" value="1"/>
</dbReference>
<dbReference type="EMBL" id="QJKJ01004022">
    <property type="protein sequence ID" value="RDX95873.1"/>
    <property type="molecule type" value="Genomic_DNA"/>
</dbReference>
<name>A0A371GZH1_MUCPR</name>
<keyword evidence="2" id="KW-1185">Reference proteome</keyword>
<sequence length="330" mass="37734">MERIRLYNFSVKFFGDALQLRKPPFYILNPAMGVKDLVSRVYLRSLVFLVLFLLVGVDGQGIEYSPVCLGGVNLFEILANGLEDGTDTIVSFGHFLTPFWRIFPYKKEHTLSYFDFLLSVLKILRKELLYANLEKCTFCTHHVVFLGFVVSAKGVQVDVEKVKAIQEWPTPKTLSKVKSFHGLASTQAQNVRQNSLQEREDDMNMVGQGHNHHGQFKSIDYIVLEGPMTSGRLRKLPKRPRRAISRATYLQIEQSWWLWKDTTQIYLAFDFAQSTKSSSVGEFDKALLRHSIVWKATIEIYKFSLLAQPNLISFNVKSLGEVVAFAPTIK</sequence>
<feature type="non-terminal residue" evidence="1">
    <location>
        <position position="1"/>
    </location>
</feature>
<dbReference type="PANTHER" id="PTHR37984">
    <property type="entry name" value="PROTEIN CBG26694"/>
    <property type="match status" value="1"/>
</dbReference>
<dbReference type="InterPro" id="IPR043502">
    <property type="entry name" value="DNA/RNA_pol_sf"/>
</dbReference>
<organism evidence="1 2">
    <name type="scientific">Mucuna pruriens</name>
    <name type="common">Velvet bean</name>
    <name type="synonym">Dolichos pruriens</name>
    <dbReference type="NCBI Taxonomy" id="157652"/>
    <lineage>
        <taxon>Eukaryota</taxon>
        <taxon>Viridiplantae</taxon>
        <taxon>Streptophyta</taxon>
        <taxon>Embryophyta</taxon>
        <taxon>Tracheophyta</taxon>
        <taxon>Spermatophyta</taxon>
        <taxon>Magnoliopsida</taxon>
        <taxon>eudicotyledons</taxon>
        <taxon>Gunneridae</taxon>
        <taxon>Pentapetalae</taxon>
        <taxon>rosids</taxon>
        <taxon>fabids</taxon>
        <taxon>Fabales</taxon>
        <taxon>Fabaceae</taxon>
        <taxon>Papilionoideae</taxon>
        <taxon>50 kb inversion clade</taxon>
        <taxon>NPAAA clade</taxon>
        <taxon>indigoferoid/millettioid clade</taxon>
        <taxon>Phaseoleae</taxon>
        <taxon>Mucuna</taxon>
    </lineage>
</organism>
<dbReference type="AlphaFoldDB" id="A0A371GZH1"/>
<evidence type="ECO:0000313" key="2">
    <source>
        <dbReference type="Proteomes" id="UP000257109"/>
    </source>
</evidence>
<dbReference type="PANTHER" id="PTHR37984:SF5">
    <property type="entry name" value="PROTEIN NYNRIN-LIKE"/>
    <property type="match status" value="1"/>
</dbReference>
<reference evidence="1" key="1">
    <citation type="submission" date="2018-05" db="EMBL/GenBank/DDBJ databases">
        <title>Draft genome of Mucuna pruriens seed.</title>
        <authorList>
            <person name="Nnadi N.E."/>
            <person name="Vos R."/>
            <person name="Hasami M.H."/>
            <person name="Devisetty U.K."/>
            <person name="Aguiy J.C."/>
        </authorList>
    </citation>
    <scope>NUCLEOTIDE SEQUENCE [LARGE SCALE GENOMIC DNA]</scope>
    <source>
        <strain evidence="1">JCA_2017</strain>
    </source>
</reference>
<dbReference type="Proteomes" id="UP000257109">
    <property type="component" value="Unassembled WGS sequence"/>
</dbReference>
<dbReference type="Gene3D" id="3.30.70.270">
    <property type="match status" value="1"/>
</dbReference>
<dbReference type="InterPro" id="IPR043128">
    <property type="entry name" value="Rev_trsase/Diguanyl_cyclase"/>
</dbReference>
<evidence type="ECO:0000313" key="1">
    <source>
        <dbReference type="EMBL" id="RDX95873.1"/>
    </source>
</evidence>
<gene>
    <name evidence="1" type="primary">pol</name>
    <name evidence="1" type="ORF">CR513_21532</name>
</gene>
<accession>A0A371GZH1</accession>
<proteinExistence type="predicted"/>
<dbReference type="InterPro" id="IPR050951">
    <property type="entry name" value="Retrovirus_Pol_polyprotein"/>
</dbReference>
<comment type="caution">
    <text evidence="1">The sequence shown here is derived from an EMBL/GenBank/DDBJ whole genome shotgun (WGS) entry which is preliminary data.</text>
</comment>